<evidence type="ECO:0000313" key="4">
    <source>
        <dbReference type="Proteomes" id="UP000315343"/>
    </source>
</evidence>
<dbReference type="InterPro" id="IPR004380">
    <property type="entry name" value="Asp_race"/>
</dbReference>
<dbReference type="PANTHER" id="PTHR21198:SF7">
    <property type="entry name" value="ASPARTATE-GLUTAMATE RACEMASE FAMILY"/>
    <property type="match status" value="1"/>
</dbReference>
<gene>
    <name evidence="3" type="ORF">LY60_01025</name>
</gene>
<dbReference type="SUPFAM" id="SSF53681">
    <property type="entry name" value="Aspartate/glutamate racemase"/>
    <property type="match status" value="2"/>
</dbReference>
<evidence type="ECO:0000256" key="2">
    <source>
        <dbReference type="ARBA" id="ARBA00023235"/>
    </source>
</evidence>
<dbReference type="NCBIfam" id="TIGR00035">
    <property type="entry name" value="asp_race"/>
    <property type="match status" value="1"/>
</dbReference>
<dbReference type="Gene3D" id="3.40.50.1860">
    <property type="match status" value="2"/>
</dbReference>
<sequence length="231" mass="25564">MKTIGIIGGMGPLATVHLYERIVLRTKALRDQDHIRVLIDSNTNIPDRTKAIISDGEDPTVELIKSAKILESSGADFLIMPCNTAHYFINTIQEGVNIPFINMVEETVKYTAEKYGSDTVVGILATDGTIKSKIYENYYARLGIKTVIPGKSQADVMKFIYDVIKKGNYNEGTALMFNAVKELKEMGATSFLLGCTELSSAQYLYKFEGNFINPIEVLTEKSIEFAGGQLN</sequence>
<dbReference type="InterPro" id="IPR018187">
    <property type="entry name" value="Asp/Glu_racemase_AS_1"/>
</dbReference>
<reference evidence="3 4" key="1">
    <citation type="submission" date="2019-07" db="EMBL/GenBank/DDBJ databases">
        <title>Genomic Encyclopedia of Type Strains, Phase I: the one thousand microbial genomes (KMG-I) project.</title>
        <authorList>
            <person name="Kyrpides N."/>
        </authorList>
    </citation>
    <scope>NUCLEOTIDE SEQUENCE [LARGE SCALE GENOMIC DNA]</scope>
    <source>
        <strain evidence="3 4">DSM 13558</strain>
    </source>
</reference>
<dbReference type="PROSITE" id="PS00923">
    <property type="entry name" value="ASP_GLU_RACEMASE_1"/>
    <property type="match status" value="1"/>
</dbReference>
<dbReference type="AlphaFoldDB" id="A0A562JHP3"/>
<accession>A0A562JHP3</accession>
<proteinExistence type="inferred from homology"/>
<comment type="similarity">
    <text evidence="1">Belongs to the aspartate/glutamate racemases family.</text>
</comment>
<evidence type="ECO:0000313" key="3">
    <source>
        <dbReference type="EMBL" id="TWH82720.1"/>
    </source>
</evidence>
<evidence type="ECO:0000256" key="1">
    <source>
        <dbReference type="ARBA" id="ARBA00007847"/>
    </source>
</evidence>
<dbReference type="RefSeq" id="WP_246145368.1">
    <property type="nucleotide sequence ID" value="NZ_VLKH01000002.1"/>
</dbReference>
<dbReference type="InterPro" id="IPR001920">
    <property type="entry name" value="Asp/Glu_race"/>
</dbReference>
<protein>
    <submittedName>
        <fullName evidence="3">Aspartate racemase</fullName>
    </submittedName>
</protein>
<dbReference type="EMBL" id="VLKH01000002">
    <property type="protein sequence ID" value="TWH82720.1"/>
    <property type="molecule type" value="Genomic_DNA"/>
</dbReference>
<dbReference type="Pfam" id="PF01177">
    <property type="entry name" value="Asp_Glu_race"/>
    <property type="match status" value="1"/>
</dbReference>
<dbReference type="PANTHER" id="PTHR21198">
    <property type="entry name" value="GLUTAMATE RACEMASE"/>
    <property type="match status" value="1"/>
</dbReference>
<organism evidence="3 4">
    <name type="scientific">Sedimentibacter saalensis</name>
    <dbReference type="NCBI Taxonomy" id="130788"/>
    <lineage>
        <taxon>Bacteria</taxon>
        <taxon>Bacillati</taxon>
        <taxon>Bacillota</taxon>
        <taxon>Tissierellia</taxon>
        <taxon>Sedimentibacter</taxon>
    </lineage>
</organism>
<name>A0A562JHP3_9FIRM</name>
<dbReference type="InterPro" id="IPR015942">
    <property type="entry name" value="Asp/Glu/hydantoin_racemase"/>
</dbReference>
<dbReference type="GO" id="GO:0047661">
    <property type="term" value="F:amino-acid racemase activity"/>
    <property type="evidence" value="ECO:0007669"/>
    <property type="project" value="InterPro"/>
</dbReference>
<keyword evidence="2" id="KW-0413">Isomerase</keyword>
<keyword evidence="4" id="KW-1185">Reference proteome</keyword>
<comment type="caution">
    <text evidence="3">The sequence shown here is derived from an EMBL/GenBank/DDBJ whole genome shotgun (WGS) entry which is preliminary data.</text>
</comment>
<dbReference type="Proteomes" id="UP000315343">
    <property type="component" value="Unassembled WGS sequence"/>
</dbReference>